<accession>A0A7R9KBE3</accession>
<dbReference type="Pfam" id="PF13920">
    <property type="entry name" value="zf-C3HC4_3"/>
    <property type="match status" value="1"/>
</dbReference>
<dbReference type="Proteomes" id="UP000759131">
    <property type="component" value="Unassembled WGS sequence"/>
</dbReference>
<evidence type="ECO:0000256" key="5">
    <source>
        <dbReference type="PROSITE-ProRule" id="PRU00175"/>
    </source>
</evidence>
<dbReference type="EMBL" id="CAJPIZ010000071">
    <property type="protein sequence ID" value="CAG2100301.1"/>
    <property type="molecule type" value="Genomic_DNA"/>
</dbReference>
<evidence type="ECO:0000259" key="6">
    <source>
        <dbReference type="PROSITE" id="PS50089"/>
    </source>
</evidence>
<dbReference type="CDD" id="cd00022">
    <property type="entry name" value="BIR"/>
    <property type="match status" value="1"/>
</dbReference>
<keyword evidence="8" id="KW-1185">Reference proteome</keyword>
<dbReference type="Gene3D" id="1.10.1170.10">
    <property type="entry name" value="Inhibitor Of Apoptosis Protein (2mihbC-IAP-1), Chain A"/>
    <property type="match status" value="2"/>
</dbReference>
<dbReference type="Gene3D" id="3.30.40.10">
    <property type="entry name" value="Zinc/RING finger domain, C3HC4 (zinc finger)"/>
    <property type="match status" value="1"/>
</dbReference>
<dbReference type="InterPro" id="IPR001841">
    <property type="entry name" value="Znf_RING"/>
</dbReference>
<protein>
    <recommendedName>
        <fullName evidence="6">RING-type domain-containing protein</fullName>
    </recommendedName>
</protein>
<dbReference type="GO" id="GO:0043066">
    <property type="term" value="P:negative regulation of apoptotic process"/>
    <property type="evidence" value="ECO:0007669"/>
    <property type="project" value="TreeGrafter"/>
</dbReference>
<dbReference type="PROSITE" id="PS50143">
    <property type="entry name" value="BIR_REPEAT_2"/>
    <property type="match status" value="2"/>
</dbReference>
<dbReference type="FunFam" id="1.10.1170.10:FF:000002">
    <property type="entry name" value="Baculoviral IAP repeat containing 7"/>
    <property type="match status" value="1"/>
</dbReference>
<gene>
    <name evidence="7" type="ORF">OSB1V03_LOCUS368</name>
</gene>
<proteinExistence type="inferred from homology"/>
<dbReference type="GO" id="GO:0051726">
    <property type="term" value="P:regulation of cell cycle"/>
    <property type="evidence" value="ECO:0007669"/>
    <property type="project" value="TreeGrafter"/>
</dbReference>
<dbReference type="InterPro" id="IPR001370">
    <property type="entry name" value="BIR_rpt"/>
</dbReference>
<sequence length="450" mass="51930">MYATCDEKFETAIRYNCHPYYWHAIPRKCVKDYVALDLNKAIRFQEIYFLETTFITVCCHVRTVPYTQSCKTMACDIISESPERLYMKMFFMNYNNITETRDETWIFDFFKLMKTESIRLETFTNTVGATWNCDQVSPCLLANAGFFKLNDNKVMCAFCRGIISNWQPADRPLYEHALHFPLCPFIMEVNVGNVPIGPDPILDAPGEPCCGGHMSRSADIIDYKTYEQRLASYASHETLFLLNIRLYAEAGLYYIGPGGRLKCFHCFGGLHIPGGTDDNDPWVLHAGTFPTCGFMRQEKGQEFIDESVEIVRELQLKRRAIGTWMRAHFVRDFIDLKMQPRIRVFEVMNERWEQHRQPFTSFSQLYDACINRYGGQAPLNVGATREQENEPEDTTDSDNSIICKICYEKELGAVLLPCCHIASCKSCTRKLNTCPICRHTVQSTLKIFFS</sequence>
<evidence type="ECO:0000256" key="3">
    <source>
        <dbReference type="ARBA" id="ARBA00022771"/>
    </source>
</evidence>
<dbReference type="GO" id="GO:0008270">
    <property type="term" value="F:zinc ion binding"/>
    <property type="evidence" value="ECO:0007669"/>
    <property type="project" value="UniProtKB-KW"/>
</dbReference>
<dbReference type="GO" id="GO:0043027">
    <property type="term" value="F:cysteine-type endopeptidase inhibitor activity involved in apoptotic process"/>
    <property type="evidence" value="ECO:0007669"/>
    <property type="project" value="TreeGrafter"/>
</dbReference>
<evidence type="ECO:0000256" key="2">
    <source>
        <dbReference type="ARBA" id="ARBA00022723"/>
    </source>
</evidence>
<dbReference type="GO" id="GO:0005737">
    <property type="term" value="C:cytoplasm"/>
    <property type="evidence" value="ECO:0007669"/>
    <property type="project" value="TreeGrafter"/>
</dbReference>
<dbReference type="GO" id="GO:0005634">
    <property type="term" value="C:nucleus"/>
    <property type="evidence" value="ECO:0007669"/>
    <property type="project" value="TreeGrafter"/>
</dbReference>
<dbReference type="InterPro" id="IPR013083">
    <property type="entry name" value="Znf_RING/FYVE/PHD"/>
</dbReference>
<dbReference type="PANTHER" id="PTHR10044:SF139">
    <property type="entry name" value="DEATH-ASSOCIATED INHIBITOR OF APOPTOSIS 2"/>
    <property type="match status" value="1"/>
</dbReference>
<dbReference type="GO" id="GO:0061630">
    <property type="term" value="F:ubiquitin protein ligase activity"/>
    <property type="evidence" value="ECO:0007669"/>
    <property type="project" value="TreeGrafter"/>
</dbReference>
<dbReference type="AlphaFoldDB" id="A0A7R9KBE3"/>
<reference evidence="7" key="1">
    <citation type="submission" date="2020-11" db="EMBL/GenBank/DDBJ databases">
        <authorList>
            <person name="Tran Van P."/>
        </authorList>
    </citation>
    <scope>NUCLEOTIDE SEQUENCE</scope>
</reference>
<dbReference type="SMART" id="SM00184">
    <property type="entry name" value="RING"/>
    <property type="match status" value="1"/>
</dbReference>
<dbReference type="SUPFAM" id="SSF57924">
    <property type="entry name" value="Inhibitor of apoptosis (IAP) repeat"/>
    <property type="match status" value="2"/>
</dbReference>
<dbReference type="OrthoDB" id="6428517at2759"/>
<evidence type="ECO:0000313" key="7">
    <source>
        <dbReference type="EMBL" id="CAD7619871.1"/>
    </source>
</evidence>
<keyword evidence="2" id="KW-0479">Metal-binding</keyword>
<dbReference type="Pfam" id="PF00653">
    <property type="entry name" value="BIR"/>
    <property type="match status" value="2"/>
</dbReference>
<dbReference type="InterPro" id="IPR050784">
    <property type="entry name" value="IAP"/>
</dbReference>
<evidence type="ECO:0000313" key="8">
    <source>
        <dbReference type="Proteomes" id="UP000759131"/>
    </source>
</evidence>
<dbReference type="SMART" id="SM00238">
    <property type="entry name" value="BIR"/>
    <property type="match status" value="2"/>
</dbReference>
<evidence type="ECO:0000256" key="4">
    <source>
        <dbReference type="ARBA" id="ARBA00022833"/>
    </source>
</evidence>
<dbReference type="PANTHER" id="PTHR10044">
    <property type="entry name" value="INHIBITOR OF APOPTOSIS"/>
    <property type="match status" value="1"/>
</dbReference>
<dbReference type="EMBL" id="OC854646">
    <property type="protein sequence ID" value="CAD7619871.1"/>
    <property type="molecule type" value="Genomic_DNA"/>
</dbReference>
<organism evidence="7">
    <name type="scientific">Medioppia subpectinata</name>
    <dbReference type="NCBI Taxonomy" id="1979941"/>
    <lineage>
        <taxon>Eukaryota</taxon>
        <taxon>Metazoa</taxon>
        <taxon>Ecdysozoa</taxon>
        <taxon>Arthropoda</taxon>
        <taxon>Chelicerata</taxon>
        <taxon>Arachnida</taxon>
        <taxon>Acari</taxon>
        <taxon>Acariformes</taxon>
        <taxon>Sarcoptiformes</taxon>
        <taxon>Oribatida</taxon>
        <taxon>Brachypylina</taxon>
        <taxon>Oppioidea</taxon>
        <taxon>Oppiidae</taxon>
        <taxon>Medioppia</taxon>
    </lineage>
</organism>
<name>A0A7R9KBE3_9ACAR</name>
<dbReference type="PROSITE" id="PS50089">
    <property type="entry name" value="ZF_RING_2"/>
    <property type="match status" value="1"/>
</dbReference>
<feature type="domain" description="RING-type" evidence="6">
    <location>
        <begin position="403"/>
        <end position="438"/>
    </location>
</feature>
<comment type="similarity">
    <text evidence="1">Belongs to the IAP family.</text>
</comment>
<keyword evidence="3 5" id="KW-0863">Zinc-finger</keyword>
<dbReference type="GO" id="GO:0031398">
    <property type="term" value="P:positive regulation of protein ubiquitination"/>
    <property type="evidence" value="ECO:0007669"/>
    <property type="project" value="TreeGrafter"/>
</dbReference>
<evidence type="ECO:0000256" key="1">
    <source>
        <dbReference type="ARBA" id="ARBA00006672"/>
    </source>
</evidence>
<keyword evidence="4" id="KW-0862">Zinc</keyword>